<keyword evidence="4 6" id="KW-1133">Transmembrane helix</keyword>
<evidence type="ECO:0000313" key="8">
    <source>
        <dbReference type="EMBL" id="KDR83786.1"/>
    </source>
</evidence>
<feature type="transmembrane region" description="Helical" evidence="6">
    <location>
        <begin position="25"/>
        <end position="47"/>
    </location>
</feature>
<evidence type="ECO:0000256" key="5">
    <source>
        <dbReference type="ARBA" id="ARBA00023136"/>
    </source>
</evidence>
<dbReference type="STRING" id="685588.A0A067TKU2"/>
<dbReference type="InterPro" id="IPR020846">
    <property type="entry name" value="MFS_dom"/>
</dbReference>
<evidence type="ECO:0000313" key="9">
    <source>
        <dbReference type="Proteomes" id="UP000027222"/>
    </source>
</evidence>
<feature type="transmembrane region" description="Helical" evidence="6">
    <location>
        <begin position="230"/>
        <end position="250"/>
    </location>
</feature>
<dbReference type="SUPFAM" id="SSF103473">
    <property type="entry name" value="MFS general substrate transporter"/>
    <property type="match status" value="1"/>
</dbReference>
<feature type="transmembrane region" description="Helical" evidence="6">
    <location>
        <begin position="149"/>
        <end position="171"/>
    </location>
</feature>
<evidence type="ECO:0000256" key="4">
    <source>
        <dbReference type="ARBA" id="ARBA00022989"/>
    </source>
</evidence>
<evidence type="ECO:0000256" key="6">
    <source>
        <dbReference type="SAM" id="Phobius"/>
    </source>
</evidence>
<dbReference type="PROSITE" id="PS50850">
    <property type="entry name" value="MFS"/>
    <property type="match status" value="1"/>
</dbReference>
<dbReference type="Pfam" id="PF07690">
    <property type="entry name" value="MFS_1"/>
    <property type="match status" value="1"/>
</dbReference>
<dbReference type="GO" id="GO:0022857">
    <property type="term" value="F:transmembrane transporter activity"/>
    <property type="evidence" value="ECO:0007669"/>
    <property type="project" value="InterPro"/>
</dbReference>
<dbReference type="FunFam" id="1.20.1250.20:FF:000013">
    <property type="entry name" value="MFS general substrate transporter"/>
    <property type="match status" value="1"/>
</dbReference>
<feature type="transmembrane region" description="Helical" evidence="6">
    <location>
        <begin position="56"/>
        <end position="75"/>
    </location>
</feature>
<accession>A0A067TKU2</accession>
<dbReference type="HOGENOM" id="CLU_001265_0_6_1"/>
<feature type="transmembrane region" description="Helical" evidence="6">
    <location>
        <begin position="384"/>
        <end position="404"/>
    </location>
</feature>
<dbReference type="InterPro" id="IPR036259">
    <property type="entry name" value="MFS_trans_sf"/>
</dbReference>
<feature type="transmembrane region" description="Helical" evidence="6">
    <location>
        <begin position="81"/>
        <end position="103"/>
    </location>
</feature>
<feature type="transmembrane region" description="Helical" evidence="6">
    <location>
        <begin position="320"/>
        <end position="340"/>
    </location>
</feature>
<feature type="domain" description="Major facilitator superfamily (MFS) profile" evidence="7">
    <location>
        <begin position="1"/>
        <end position="410"/>
    </location>
</feature>
<dbReference type="EMBL" id="KL142368">
    <property type="protein sequence ID" value="KDR83786.1"/>
    <property type="molecule type" value="Genomic_DNA"/>
</dbReference>
<feature type="transmembrane region" description="Helical" evidence="6">
    <location>
        <begin position="115"/>
        <end position="137"/>
    </location>
</feature>
<keyword evidence="9" id="KW-1185">Reference proteome</keyword>
<organism evidence="8 9">
    <name type="scientific">Galerina marginata (strain CBS 339.88)</name>
    <dbReference type="NCBI Taxonomy" id="685588"/>
    <lineage>
        <taxon>Eukaryota</taxon>
        <taxon>Fungi</taxon>
        <taxon>Dikarya</taxon>
        <taxon>Basidiomycota</taxon>
        <taxon>Agaricomycotina</taxon>
        <taxon>Agaricomycetes</taxon>
        <taxon>Agaricomycetidae</taxon>
        <taxon>Agaricales</taxon>
        <taxon>Agaricineae</taxon>
        <taxon>Strophariaceae</taxon>
        <taxon>Galerina</taxon>
    </lineage>
</organism>
<protein>
    <recommendedName>
        <fullName evidence="7">Major facilitator superfamily (MFS) profile domain-containing protein</fullName>
    </recommendedName>
</protein>
<dbReference type="FunFam" id="1.20.1250.20:FF:000057">
    <property type="entry name" value="MFS general substrate transporter"/>
    <property type="match status" value="1"/>
</dbReference>
<reference evidence="9" key="1">
    <citation type="journal article" date="2014" name="Proc. Natl. Acad. Sci. U.S.A.">
        <title>Extensive sampling of basidiomycete genomes demonstrates inadequacy of the white-rot/brown-rot paradigm for wood decay fungi.</title>
        <authorList>
            <person name="Riley R."/>
            <person name="Salamov A.A."/>
            <person name="Brown D.W."/>
            <person name="Nagy L.G."/>
            <person name="Floudas D."/>
            <person name="Held B.W."/>
            <person name="Levasseur A."/>
            <person name="Lombard V."/>
            <person name="Morin E."/>
            <person name="Otillar R."/>
            <person name="Lindquist E.A."/>
            <person name="Sun H."/>
            <person name="LaButti K.M."/>
            <person name="Schmutz J."/>
            <person name="Jabbour D."/>
            <person name="Luo H."/>
            <person name="Baker S.E."/>
            <person name="Pisabarro A.G."/>
            <person name="Walton J.D."/>
            <person name="Blanchette R.A."/>
            <person name="Henrissat B."/>
            <person name="Martin F."/>
            <person name="Cullen D."/>
            <person name="Hibbett D.S."/>
            <person name="Grigoriev I.V."/>
        </authorList>
    </citation>
    <scope>NUCLEOTIDE SEQUENCE [LARGE SCALE GENOMIC DNA]</scope>
    <source>
        <strain evidence="9">CBS 339.88</strain>
    </source>
</reference>
<feature type="transmembrane region" description="Helical" evidence="6">
    <location>
        <begin position="352"/>
        <end position="372"/>
    </location>
</feature>
<keyword evidence="2" id="KW-0813">Transport</keyword>
<dbReference type="PANTHER" id="PTHR43791">
    <property type="entry name" value="PERMEASE-RELATED"/>
    <property type="match status" value="1"/>
</dbReference>
<gene>
    <name evidence="8" type="ORF">GALMADRAFT_236158</name>
</gene>
<dbReference type="Gene3D" id="1.20.1250.20">
    <property type="entry name" value="MFS general substrate transporter like domains"/>
    <property type="match status" value="2"/>
</dbReference>
<evidence type="ECO:0000256" key="2">
    <source>
        <dbReference type="ARBA" id="ARBA00022448"/>
    </source>
</evidence>
<dbReference type="InterPro" id="IPR011701">
    <property type="entry name" value="MFS"/>
</dbReference>
<dbReference type="AlphaFoldDB" id="A0A067TKU2"/>
<dbReference type="GO" id="GO:0016020">
    <property type="term" value="C:membrane"/>
    <property type="evidence" value="ECO:0007669"/>
    <property type="project" value="UniProtKB-SubCell"/>
</dbReference>
<comment type="subcellular location">
    <subcellularLocation>
        <location evidence="1">Membrane</location>
        <topology evidence="1">Multi-pass membrane protein</topology>
    </subcellularLocation>
</comment>
<evidence type="ECO:0000259" key="7">
    <source>
        <dbReference type="PROSITE" id="PS50850"/>
    </source>
</evidence>
<proteinExistence type="predicted"/>
<dbReference type="Proteomes" id="UP000027222">
    <property type="component" value="Unassembled WGS sequence"/>
</dbReference>
<keyword evidence="5 6" id="KW-0472">Membrane</keyword>
<feature type="transmembrane region" description="Helical" evidence="6">
    <location>
        <begin position="295"/>
        <end position="314"/>
    </location>
</feature>
<keyword evidence="3 6" id="KW-0812">Transmembrane</keyword>
<dbReference type="OrthoDB" id="2985014at2759"/>
<sequence length="430" mass="47430">MDRNNVSAARLRGFEEDLHLEGRQFATIISVLYIGYISMQIPSNMFLNHIGKPSKYLPTCMTIWGFLSLITGFATNYVDVLWIRFLLGFVEAAFFPGALFLIAKWYTRAELSQRTAFLSSGILLSNAFGSLIASGILNSMDGILGYSAWRWLFFVEGSITIVVAIWAMFVLPDFPENSSDWLTPSEQALAMERMAEDVGAKNAVSLREDMSDKVLAKWPGLYLAVTDWKVWWLALALAFMVTSLSFGVYFPTLSATMGYGPTISLLLCAPPWLFATGVALAVAKNSDSVGERSKHITSSLLVGIVGLVLAMSTMNTLIRYISLFFMAQTYAAFICFLAWASGSLSQPPAKRAVALALINCVSQLGNVVGAYIWPTSWGPTYNTSYAICVFMSALAIAMCLMFRLHLARLNHDSDELEAEQGAGKGYRYML</sequence>
<dbReference type="PANTHER" id="PTHR43791:SF6">
    <property type="entry name" value="TRANSPORTER, PUTATIVE (AFU_ORTHOLOGUE AFUA_1G16690)-RELATED"/>
    <property type="match status" value="1"/>
</dbReference>
<feature type="transmembrane region" description="Helical" evidence="6">
    <location>
        <begin position="262"/>
        <end position="283"/>
    </location>
</feature>
<name>A0A067TKU2_GALM3</name>
<evidence type="ECO:0000256" key="1">
    <source>
        <dbReference type="ARBA" id="ARBA00004141"/>
    </source>
</evidence>
<evidence type="ECO:0000256" key="3">
    <source>
        <dbReference type="ARBA" id="ARBA00022692"/>
    </source>
</evidence>